<evidence type="ECO:0000256" key="3">
    <source>
        <dbReference type="SAM" id="MobiDB-lite"/>
    </source>
</evidence>
<dbReference type="SMART" id="SM00233">
    <property type="entry name" value="PH"/>
    <property type="match status" value="1"/>
</dbReference>
<evidence type="ECO:0000313" key="6">
    <source>
        <dbReference type="Proteomes" id="UP001175271"/>
    </source>
</evidence>
<dbReference type="PROSITE" id="PS50003">
    <property type="entry name" value="PH_DOMAIN"/>
    <property type="match status" value="1"/>
</dbReference>
<comment type="caution">
    <text evidence="5">The sequence shown here is derived from an EMBL/GenBank/DDBJ whole genome shotgun (WGS) entry which is preliminary data.</text>
</comment>
<reference evidence="5" key="1">
    <citation type="submission" date="2023-06" db="EMBL/GenBank/DDBJ databases">
        <title>Genomic analysis of the entomopathogenic nematode Steinernema hermaphroditum.</title>
        <authorList>
            <person name="Schwarz E.M."/>
            <person name="Heppert J.K."/>
            <person name="Baniya A."/>
            <person name="Schwartz H.T."/>
            <person name="Tan C.-H."/>
            <person name="Antoshechkin I."/>
            <person name="Sternberg P.W."/>
            <person name="Goodrich-Blair H."/>
            <person name="Dillman A.R."/>
        </authorList>
    </citation>
    <scope>NUCLEOTIDE SEQUENCE</scope>
    <source>
        <strain evidence="5">PS9179</strain>
        <tissue evidence="5">Whole animal</tissue>
    </source>
</reference>
<keyword evidence="2" id="KW-0472">Membrane</keyword>
<dbReference type="AlphaFoldDB" id="A0AA39HYL2"/>
<evidence type="ECO:0000259" key="4">
    <source>
        <dbReference type="PROSITE" id="PS50003"/>
    </source>
</evidence>
<evidence type="ECO:0000313" key="5">
    <source>
        <dbReference type="EMBL" id="KAK0413669.1"/>
    </source>
</evidence>
<gene>
    <name evidence="5" type="ORF">QR680_006937</name>
</gene>
<protein>
    <recommendedName>
        <fullName evidence="4">PH domain-containing protein</fullName>
    </recommendedName>
</protein>
<dbReference type="InterPro" id="IPR001849">
    <property type="entry name" value="PH_domain"/>
</dbReference>
<proteinExistence type="predicted"/>
<feature type="compositionally biased region" description="Polar residues" evidence="3">
    <location>
        <begin position="128"/>
        <end position="140"/>
    </location>
</feature>
<accession>A0AA39HYL2</accession>
<keyword evidence="6" id="KW-1185">Reference proteome</keyword>
<feature type="domain" description="PH" evidence="4">
    <location>
        <begin position="4"/>
        <end position="117"/>
    </location>
</feature>
<dbReference type="PANTHER" id="PTHR14309">
    <property type="entry name" value="EXPRESSED PROTEIN"/>
    <property type="match status" value="1"/>
</dbReference>
<sequence length="355" mass="38854">MDRRHVKDGIIKRYQNIGRSWKKTYAVLYSDTTFEWYDKKGGSKAGSILLKHISPHIRVGQECDQLAVPRPNIPNEYSIHHLVAVGSNPSAERFFWFLCSSDEDFNSWHSQIVTTVLSCLLPQITTQTRSMPQTPATTLPSIGFEHLNSRDQTTVSTNPSGTYQSNVNRPTYPLQDNFPLPNRLSHLQLPSSSPQLPSAEPANGHLPTPTDSHNSTSNTSNSDASPSPKKKSAMSKFFGGAEKLAPVVAIGTTVVKLGEVACQYLTDRSGTSFAAQRTLLCSNLMSVGDLRDDFSRGRILDVGHLVVSGGGTMASGCPNSLWKPEQSKLPRGLPSDRPDTQRATGGTDRSPPRHE</sequence>
<comment type="subcellular location">
    <subcellularLocation>
        <location evidence="1">Membrane</location>
    </subcellularLocation>
</comment>
<dbReference type="PANTHER" id="PTHR14309:SF12">
    <property type="entry name" value="PH DOMAIN-CONTAINING PROTEIN"/>
    <property type="match status" value="1"/>
</dbReference>
<feature type="compositionally biased region" description="Low complexity" evidence="3">
    <location>
        <begin position="207"/>
        <end position="227"/>
    </location>
</feature>
<feature type="compositionally biased region" description="Polar residues" evidence="3">
    <location>
        <begin position="150"/>
        <end position="169"/>
    </location>
</feature>
<feature type="region of interest" description="Disordered" evidence="3">
    <location>
        <begin position="316"/>
        <end position="355"/>
    </location>
</feature>
<dbReference type="InterPro" id="IPR011993">
    <property type="entry name" value="PH-like_dom_sf"/>
</dbReference>
<dbReference type="Proteomes" id="UP001175271">
    <property type="component" value="Unassembled WGS sequence"/>
</dbReference>
<evidence type="ECO:0000256" key="1">
    <source>
        <dbReference type="ARBA" id="ARBA00004370"/>
    </source>
</evidence>
<dbReference type="EMBL" id="JAUCMV010000003">
    <property type="protein sequence ID" value="KAK0413669.1"/>
    <property type="molecule type" value="Genomic_DNA"/>
</dbReference>
<feature type="compositionally biased region" description="Low complexity" evidence="3">
    <location>
        <begin position="184"/>
        <end position="198"/>
    </location>
</feature>
<dbReference type="GO" id="GO:0045595">
    <property type="term" value="P:regulation of cell differentiation"/>
    <property type="evidence" value="ECO:0007669"/>
    <property type="project" value="TreeGrafter"/>
</dbReference>
<name>A0AA39HYL2_9BILA</name>
<organism evidence="5 6">
    <name type="scientific">Steinernema hermaphroditum</name>
    <dbReference type="NCBI Taxonomy" id="289476"/>
    <lineage>
        <taxon>Eukaryota</taxon>
        <taxon>Metazoa</taxon>
        <taxon>Ecdysozoa</taxon>
        <taxon>Nematoda</taxon>
        <taxon>Chromadorea</taxon>
        <taxon>Rhabditida</taxon>
        <taxon>Tylenchina</taxon>
        <taxon>Panagrolaimomorpha</taxon>
        <taxon>Strongyloidoidea</taxon>
        <taxon>Steinernematidae</taxon>
        <taxon>Steinernema</taxon>
    </lineage>
</organism>
<feature type="region of interest" description="Disordered" evidence="3">
    <location>
        <begin position="128"/>
        <end position="233"/>
    </location>
</feature>
<dbReference type="Pfam" id="PF00169">
    <property type="entry name" value="PH"/>
    <property type="match status" value="1"/>
</dbReference>
<dbReference type="GO" id="GO:0016020">
    <property type="term" value="C:membrane"/>
    <property type="evidence" value="ECO:0007669"/>
    <property type="project" value="UniProtKB-SubCell"/>
</dbReference>
<dbReference type="Gene3D" id="2.30.29.30">
    <property type="entry name" value="Pleckstrin-homology domain (PH domain)/Phosphotyrosine-binding domain (PTB)"/>
    <property type="match status" value="1"/>
</dbReference>
<dbReference type="InterPro" id="IPR039680">
    <property type="entry name" value="PLEKHB1/2"/>
</dbReference>
<dbReference type="SUPFAM" id="SSF50729">
    <property type="entry name" value="PH domain-like"/>
    <property type="match status" value="1"/>
</dbReference>
<evidence type="ECO:0000256" key="2">
    <source>
        <dbReference type="ARBA" id="ARBA00023136"/>
    </source>
</evidence>